<keyword evidence="1" id="KW-0378">Hydrolase</keyword>
<dbReference type="GeneID" id="78530649"/>
<gene>
    <name evidence="1" type="ORF">PrebiDRAFT_0643</name>
</gene>
<dbReference type="EMBL" id="JH660660">
    <property type="protein sequence ID" value="EIM32387.1"/>
    <property type="molecule type" value="Genomic_DNA"/>
</dbReference>
<proteinExistence type="predicted"/>
<keyword evidence="1" id="KW-0540">Nuclease</keyword>
<keyword evidence="1" id="KW-0255">Endonuclease</keyword>
<dbReference type="Proteomes" id="UP000002786">
    <property type="component" value="Unassembled WGS sequence"/>
</dbReference>
<evidence type="ECO:0000313" key="1">
    <source>
        <dbReference type="EMBL" id="EIM32387.1"/>
    </source>
</evidence>
<organism evidence="1 2">
    <name type="scientific">Prevotella bivia DSM 20514</name>
    <dbReference type="NCBI Taxonomy" id="868129"/>
    <lineage>
        <taxon>Bacteria</taxon>
        <taxon>Pseudomonadati</taxon>
        <taxon>Bacteroidota</taxon>
        <taxon>Bacteroidia</taxon>
        <taxon>Bacteroidales</taxon>
        <taxon>Prevotellaceae</taxon>
        <taxon>Prevotella</taxon>
    </lineage>
</organism>
<reference evidence="1 2" key="1">
    <citation type="submission" date="2012-02" db="EMBL/GenBank/DDBJ databases">
        <title>Improved High-Quality Draft genome of Prevotella bivia DSM 20514.</title>
        <authorList>
            <consortium name="US DOE Joint Genome Institute (JGI-PGF)"/>
            <person name="Lucas S."/>
            <person name="Copeland A."/>
            <person name="Lapidus A."/>
            <person name="Bruce D."/>
            <person name="Goodwin L."/>
            <person name="Pitluck S."/>
            <person name="Peters L."/>
            <person name="Mikhailova N."/>
            <person name="Munk A.C.C."/>
            <person name="Kyrpides N."/>
            <person name="Mavromatis K."/>
            <person name="Detter J.C."/>
            <person name="Han C."/>
            <person name="Land M."/>
            <person name="Hauser L."/>
            <person name="Markowitz V."/>
            <person name="Cheng J.-F."/>
            <person name="Hugenholtz P."/>
            <person name="Woyke T."/>
            <person name="Wu D."/>
            <person name="Gronow S."/>
            <person name="Wellnitz S."/>
            <person name="Brambilla E."/>
            <person name="Klenk H.-P."/>
            <person name="Eisen J.A."/>
        </authorList>
    </citation>
    <scope>NUCLEOTIDE SEQUENCE [LARGE SCALE GENOMIC DNA]</scope>
    <source>
        <strain evidence="1 2">DSM 20514</strain>
    </source>
</reference>
<protein>
    <submittedName>
        <fullName evidence="1">HpaII restriction endonuclease</fullName>
    </submittedName>
</protein>
<name>I4Z845_9BACT</name>
<evidence type="ECO:0000313" key="2">
    <source>
        <dbReference type="Proteomes" id="UP000002786"/>
    </source>
</evidence>
<dbReference type="InterPro" id="IPR019062">
    <property type="entry name" value="Restrct_endonuc_II_HpaII"/>
</dbReference>
<accession>I4Z845</accession>
<dbReference type="RefSeq" id="WP_004338231.1">
    <property type="nucleotide sequence ID" value="NZ_JH660660.1"/>
</dbReference>
<sequence>MELKGNKGEWSELYAFLKLLGEGKLYCGDGALNRYDDKCYPILKIFRNDDEDRNSYIIKTSSKEISIQGEHINTTLSQQRFKEEAQTLLAHIKGMEATANFPYLYEFLQEIDIQHIKAKSKDKADIRIVIHNLNTGSKPELGYSIKSKLGAPSTLINANKNGTNFIYEIQNISEADVATFNNLDNFKKKFEFLDTTSAKIVFHKVANHTLHNNLMLLDLGMERIIAETLLAYYTKKGKEVDEITQIISQTDPLEIAKNTDQPMYEYKMKQWLLAFALGMTCTTPWYGNFNANGGYIIVKEDGDIVCYHFFDRNDLENYLFHNTKFESPSTSRHLFGNIYQEGKLYFMKLNLQVRFK</sequence>
<dbReference type="GO" id="GO:0004519">
    <property type="term" value="F:endonuclease activity"/>
    <property type="evidence" value="ECO:0007669"/>
    <property type="project" value="UniProtKB-KW"/>
</dbReference>
<keyword evidence="2" id="KW-1185">Reference proteome</keyword>
<dbReference type="AlphaFoldDB" id="I4Z845"/>
<dbReference type="Pfam" id="PF09561">
    <property type="entry name" value="RE_HpaII"/>
    <property type="match status" value="1"/>
</dbReference>
<dbReference type="HOGENOM" id="CLU_064503_0_0_10"/>